<dbReference type="GO" id="GO:0005737">
    <property type="term" value="C:cytoplasm"/>
    <property type="evidence" value="ECO:0007669"/>
    <property type="project" value="TreeGrafter"/>
</dbReference>
<dbReference type="GeneID" id="63710098"/>
<evidence type="ECO:0000256" key="1">
    <source>
        <dbReference type="SAM" id="MobiDB-lite"/>
    </source>
</evidence>
<dbReference type="OMA" id="WNRNLML"/>
<evidence type="ECO:0000259" key="2">
    <source>
        <dbReference type="Pfam" id="PF01266"/>
    </source>
</evidence>
<dbReference type="EMBL" id="LHQR01000049">
    <property type="protein sequence ID" value="KXG49503.1"/>
    <property type="molecule type" value="Genomic_DNA"/>
</dbReference>
<dbReference type="OrthoDB" id="429143at2759"/>
<sequence>MESNTPVPNGMTSFWRTDPHFLDSHRSTEFLPQECDIVVIGAGYAGASVVHHILDQITPGSKPPSIVILEARQACSGATGRNGGHMKPDVYNGIAGLAADHGVEAAAEVAAFEAKHVPFLKEFIEKENIDCEYTVTKAIDVQLSRDHSARIKEGYEKLIKMGCEPTAKAKYIPSDEAEKFSGVKGAQGCFTYDAGHIWPYKFVLHLLERAIAQGVNLQTHTPVSAMTQSTSSTSGHSWTVNTARGSIAAKTVVLATNAYTSSLAPQYKDKIIPVRGTCSRIIVPPGNTAPRLTNTYTLRWNNWNYDYLIPRADGSIVVGGARPTFINDLDSWYNVSDDSSVLEPAVRYWDDYMQRNFVGWENSHAYTDRVWTGIMGYSTDGLPHVGPIPGQKDQYIIAGFTGHGMPQIFLAAEGLAKMILNVDFAQTGLPRLFESTQSRLDSRQNKIFASTPGKAQARLQYSDHVEERYTTVQNMGGPIIEATLEQTRFYAETSRLRAGLGASVTRTGENSIERSDQEIRWQYNGHNDRNGKQEGIESLTESEDDYDLEEGQSDLEEDEFGPEGQEFEYGGDLFDYDGNVVGYDDYLGDHFEIEETGEHEDYDDYMGDHFEIDHAGEWECEE</sequence>
<comment type="caution">
    <text evidence="3">The sequence shown here is derived from an EMBL/GenBank/DDBJ whole genome shotgun (WGS) entry which is preliminary data.</text>
</comment>
<dbReference type="Proteomes" id="UP000070168">
    <property type="component" value="Unassembled WGS sequence"/>
</dbReference>
<dbReference type="Gene3D" id="3.30.9.10">
    <property type="entry name" value="D-Amino Acid Oxidase, subunit A, domain 2"/>
    <property type="match status" value="1"/>
</dbReference>
<proteinExistence type="predicted"/>
<organism evidence="3 4">
    <name type="scientific">Penicillium patulum</name>
    <name type="common">Penicillium griseofulvum</name>
    <dbReference type="NCBI Taxonomy" id="5078"/>
    <lineage>
        <taxon>Eukaryota</taxon>
        <taxon>Fungi</taxon>
        <taxon>Dikarya</taxon>
        <taxon>Ascomycota</taxon>
        <taxon>Pezizomycotina</taxon>
        <taxon>Eurotiomycetes</taxon>
        <taxon>Eurotiomycetidae</taxon>
        <taxon>Eurotiales</taxon>
        <taxon>Aspergillaceae</taxon>
        <taxon>Penicillium</taxon>
    </lineage>
</organism>
<name>A0A135LKK3_PENPA</name>
<dbReference type="PANTHER" id="PTHR13847">
    <property type="entry name" value="SARCOSINE DEHYDROGENASE-RELATED"/>
    <property type="match status" value="1"/>
</dbReference>
<dbReference type="InterPro" id="IPR036188">
    <property type="entry name" value="FAD/NAD-bd_sf"/>
</dbReference>
<feature type="domain" description="FAD dependent oxidoreductase" evidence="2">
    <location>
        <begin position="36"/>
        <end position="417"/>
    </location>
</feature>
<evidence type="ECO:0000313" key="3">
    <source>
        <dbReference type="EMBL" id="KXG49503.1"/>
    </source>
</evidence>
<dbReference type="InterPro" id="IPR006076">
    <property type="entry name" value="FAD-dep_OxRdtase"/>
</dbReference>
<feature type="region of interest" description="Disordered" evidence="1">
    <location>
        <begin position="540"/>
        <end position="563"/>
    </location>
</feature>
<accession>A0A135LKK3</accession>
<protein>
    <submittedName>
        <fullName evidence="3">FAD dependent oxidoreductase</fullName>
    </submittedName>
</protein>
<evidence type="ECO:0000313" key="4">
    <source>
        <dbReference type="Proteomes" id="UP000070168"/>
    </source>
</evidence>
<reference evidence="3 4" key="1">
    <citation type="journal article" date="2016" name="BMC Genomics">
        <title>Genome sequencing and secondary metabolism of the postharvest pathogen Penicillium griseofulvum.</title>
        <authorList>
            <person name="Banani H."/>
            <person name="Marcet-Houben M."/>
            <person name="Ballester A.R."/>
            <person name="Abbruscato P."/>
            <person name="Gonzalez-Candelas L."/>
            <person name="Gabaldon T."/>
            <person name="Spadaro D."/>
        </authorList>
    </citation>
    <scope>NUCLEOTIDE SEQUENCE [LARGE SCALE GENOMIC DNA]</scope>
    <source>
        <strain evidence="3 4">PG3</strain>
    </source>
</reference>
<feature type="compositionally biased region" description="Acidic residues" evidence="1">
    <location>
        <begin position="540"/>
        <end position="561"/>
    </location>
</feature>
<gene>
    <name evidence="3" type="ORF">PGRI_070840</name>
</gene>
<dbReference type="SUPFAM" id="SSF51905">
    <property type="entry name" value="FAD/NAD(P)-binding domain"/>
    <property type="match status" value="1"/>
</dbReference>
<dbReference type="AlphaFoldDB" id="A0A135LKK3"/>
<keyword evidence="4" id="KW-1185">Reference proteome</keyword>
<dbReference type="STRING" id="5078.A0A135LKK3"/>
<dbReference type="RefSeq" id="XP_040648039.1">
    <property type="nucleotide sequence ID" value="XM_040794798.1"/>
</dbReference>
<dbReference type="PANTHER" id="PTHR13847:SF279">
    <property type="entry name" value="FAD DEPENDENT OXIDOREDUCTASE DOMAIN-CONTAINING PROTEIN-RELATED"/>
    <property type="match status" value="1"/>
</dbReference>
<dbReference type="Gene3D" id="3.50.50.60">
    <property type="entry name" value="FAD/NAD(P)-binding domain"/>
    <property type="match status" value="1"/>
</dbReference>
<dbReference type="Pfam" id="PF01266">
    <property type="entry name" value="DAO"/>
    <property type="match status" value="1"/>
</dbReference>